<dbReference type="EMBL" id="CABHMY010000011">
    <property type="protein sequence ID" value="VUW91189.1"/>
    <property type="molecule type" value="Genomic_DNA"/>
</dbReference>
<evidence type="ECO:0000256" key="1">
    <source>
        <dbReference type="ARBA" id="ARBA00006068"/>
    </source>
</evidence>
<keyword evidence="4" id="KW-1185">Reference proteome</keyword>
<dbReference type="Gene3D" id="3.40.630.190">
    <property type="entry name" value="LCP protein"/>
    <property type="match status" value="1"/>
</dbReference>
<dbReference type="Proteomes" id="UP000406184">
    <property type="component" value="Unassembled WGS sequence"/>
</dbReference>
<dbReference type="NCBIfam" id="TIGR00350">
    <property type="entry name" value="lytR_cpsA_psr"/>
    <property type="match status" value="1"/>
</dbReference>
<evidence type="ECO:0000259" key="2">
    <source>
        <dbReference type="Pfam" id="PF03816"/>
    </source>
</evidence>
<reference evidence="3 4" key="1">
    <citation type="submission" date="2019-07" db="EMBL/GenBank/DDBJ databases">
        <authorList>
            <person name="Hibberd C M."/>
            <person name="Gehrig L. J."/>
            <person name="Chang H.-W."/>
            <person name="Venkatesh S."/>
        </authorList>
    </citation>
    <scope>NUCLEOTIDE SEQUENCE [LARGE SCALE GENOMIC DNA]</scope>
    <source>
        <strain evidence="3">Faecalibacterium_prausnitzii_JG_BgPS064</strain>
    </source>
</reference>
<accession>A0A564S7W4</accession>
<dbReference type="PANTHER" id="PTHR33392:SF6">
    <property type="entry name" value="POLYISOPRENYL-TEICHOIC ACID--PEPTIDOGLYCAN TEICHOIC ACID TRANSFERASE TAGU"/>
    <property type="match status" value="1"/>
</dbReference>
<gene>
    <name evidence="3" type="primary">lytR_2</name>
    <name evidence="3" type="ORF">FPPS064S07_01884</name>
</gene>
<comment type="similarity">
    <text evidence="1">Belongs to the LytR/CpsA/Psr (LCP) family.</text>
</comment>
<sequence>MKYRQKKRFDKKDAVKAVVVLVVLVCLLVCGGLALHLWENGQYSTGSDEVGREVIATSDELKEVAYNGQTWQQRPELETYLLMGIDKEGKAVAVDSYEGGGQADVQIVLVVDNANQTWQMLQINRDTITKVPVLDVMGGVSAYADEQIALAHYYGNGGKNSCENTELAVSMLLNDQPINGYLALNMDAVGIVTDLVGGVTLTITSDFSEIDPSLVQGDTMTLDGQKALTYVRSRHHIDDQTNIARMRRQQQFLTALEEKLKQQDTEFAAKAYDALSDYMVTDIASGTAAKIGEKLKQYKRLDTLTIAGENVVENGFWAYHLDETSRQETVLQLFYEKSDT</sequence>
<dbReference type="InterPro" id="IPR004474">
    <property type="entry name" value="LytR_CpsA_psr"/>
</dbReference>
<dbReference type="RefSeq" id="WP_158397807.1">
    <property type="nucleotide sequence ID" value="NZ_CABHMY010000011.1"/>
</dbReference>
<dbReference type="Pfam" id="PF03816">
    <property type="entry name" value="LytR_cpsA_psr"/>
    <property type="match status" value="1"/>
</dbReference>
<feature type="domain" description="Cell envelope-related transcriptional attenuator" evidence="2">
    <location>
        <begin position="103"/>
        <end position="261"/>
    </location>
</feature>
<dbReference type="AlphaFoldDB" id="A0A564S7W4"/>
<dbReference type="PANTHER" id="PTHR33392">
    <property type="entry name" value="POLYISOPRENYL-TEICHOIC ACID--PEPTIDOGLYCAN TEICHOIC ACID TRANSFERASE TAGU"/>
    <property type="match status" value="1"/>
</dbReference>
<organism evidence="3 4">
    <name type="scientific">Faecalibacterium prausnitzii</name>
    <dbReference type="NCBI Taxonomy" id="853"/>
    <lineage>
        <taxon>Bacteria</taxon>
        <taxon>Bacillati</taxon>
        <taxon>Bacillota</taxon>
        <taxon>Clostridia</taxon>
        <taxon>Eubacteriales</taxon>
        <taxon>Oscillospiraceae</taxon>
        <taxon>Faecalibacterium</taxon>
    </lineage>
</organism>
<name>A0A564S7W4_9FIRM</name>
<protein>
    <submittedName>
        <fullName evidence="3">Transcriptional regulator LytR</fullName>
    </submittedName>
</protein>
<proteinExistence type="inferred from homology"/>
<evidence type="ECO:0000313" key="3">
    <source>
        <dbReference type="EMBL" id="VUW91189.1"/>
    </source>
</evidence>
<dbReference type="InterPro" id="IPR050922">
    <property type="entry name" value="LytR/CpsA/Psr_CW_biosynth"/>
</dbReference>
<evidence type="ECO:0000313" key="4">
    <source>
        <dbReference type="Proteomes" id="UP000406184"/>
    </source>
</evidence>